<keyword evidence="2" id="KW-1185">Reference proteome</keyword>
<dbReference type="AlphaFoldDB" id="A0A069QMF8"/>
<organism evidence="1 2">
    <name type="scientific">Hoylesella loescheii DSM 19665 = JCM 12249 = ATCC 15930</name>
    <dbReference type="NCBI Taxonomy" id="1122985"/>
    <lineage>
        <taxon>Bacteria</taxon>
        <taxon>Pseudomonadati</taxon>
        <taxon>Bacteroidota</taxon>
        <taxon>Bacteroidia</taxon>
        <taxon>Bacteroidales</taxon>
        <taxon>Prevotellaceae</taxon>
        <taxon>Hoylesella</taxon>
    </lineage>
</organism>
<protein>
    <submittedName>
        <fullName evidence="1">Uncharacterized protein</fullName>
    </submittedName>
</protein>
<sequence>MSELGMQASDCLHAFCVFIVTTALLPNMQWRVWQQSCLYIVRVMKLDKKRMTISPTTAWW</sequence>
<evidence type="ECO:0000313" key="2">
    <source>
        <dbReference type="Proteomes" id="UP000027442"/>
    </source>
</evidence>
<dbReference type="PATRIC" id="fig|1122985.7.peg.757"/>
<dbReference type="Proteomes" id="UP000027442">
    <property type="component" value="Unassembled WGS sequence"/>
</dbReference>
<evidence type="ECO:0000313" key="1">
    <source>
        <dbReference type="EMBL" id="KDR53174.1"/>
    </source>
</evidence>
<dbReference type="HOGENOM" id="CLU_2937926_0_0_10"/>
<comment type="caution">
    <text evidence="1">The sequence shown here is derived from an EMBL/GenBank/DDBJ whole genome shotgun (WGS) entry which is preliminary data.</text>
</comment>
<dbReference type="EMBL" id="JNGW01000024">
    <property type="protein sequence ID" value="KDR53174.1"/>
    <property type="molecule type" value="Genomic_DNA"/>
</dbReference>
<name>A0A069QMF8_HOYLO</name>
<accession>A0A069QMF8</accession>
<gene>
    <name evidence="1" type="ORF">HMPREF1991_00730</name>
</gene>
<reference evidence="1 2" key="1">
    <citation type="submission" date="2013-08" db="EMBL/GenBank/DDBJ databases">
        <authorList>
            <person name="Weinstock G."/>
            <person name="Sodergren E."/>
            <person name="Wylie T."/>
            <person name="Fulton L."/>
            <person name="Fulton R."/>
            <person name="Fronick C."/>
            <person name="O'Laughlin M."/>
            <person name="Godfrey J."/>
            <person name="Miner T."/>
            <person name="Herter B."/>
            <person name="Appelbaum E."/>
            <person name="Cordes M."/>
            <person name="Lek S."/>
            <person name="Wollam A."/>
            <person name="Pepin K.H."/>
            <person name="Palsikar V.B."/>
            <person name="Mitreva M."/>
            <person name="Wilson R.K."/>
        </authorList>
    </citation>
    <scope>NUCLEOTIDE SEQUENCE [LARGE SCALE GENOMIC DNA]</scope>
    <source>
        <strain evidence="1 2">ATCC 15930</strain>
    </source>
</reference>
<proteinExistence type="predicted"/>